<dbReference type="InterPro" id="IPR044926">
    <property type="entry name" value="RGS_subdomain_2"/>
</dbReference>
<evidence type="ECO:0000313" key="3">
    <source>
        <dbReference type="EMBL" id="EGV64120.1"/>
    </source>
</evidence>
<protein>
    <recommendedName>
        <fullName evidence="5">RGS domain-containing protein</fullName>
    </recommendedName>
</protein>
<gene>
    <name evidence="3" type="ORF">CANTEDRAFT_114147</name>
</gene>
<evidence type="ECO:0000313" key="4">
    <source>
        <dbReference type="Proteomes" id="UP000000707"/>
    </source>
</evidence>
<dbReference type="PANTHER" id="PTHR13155">
    <property type="entry name" value="A-KINASE ANCHOR PROTEINS"/>
    <property type="match status" value="1"/>
</dbReference>
<feature type="compositionally biased region" description="Polar residues" evidence="1">
    <location>
        <begin position="168"/>
        <end position="180"/>
    </location>
</feature>
<dbReference type="OrthoDB" id="5584247at2759"/>
<feature type="transmembrane region" description="Helical" evidence="2">
    <location>
        <begin position="441"/>
        <end position="461"/>
    </location>
</feature>
<dbReference type="InterPro" id="IPR052246">
    <property type="entry name" value="Cell_Polariz_PKAAnc"/>
</dbReference>
<dbReference type="Proteomes" id="UP000000707">
    <property type="component" value="Unassembled WGS sequence"/>
</dbReference>
<dbReference type="AlphaFoldDB" id="G3B3A4"/>
<feature type="transmembrane region" description="Helical" evidence="2">
    <location>
        <begin position="354"/>
        <end position="375"/>
    </location>
</feature>
<feature type="transmembrane region" description="Helical" evidence="2">
    <location>
        <begin position="387"/>
        <end position="405"/>
    </location>
</feature>
<dbReference type="eggNOG" id="ENOG502QRI8">
    <property type="taxonomic scope" value="Eukaryota"/>
</dbReference>
<dbReference type="GO" id="GO:0005886">
    <property type="term" value="C:plasma membrane"/>
    <property type="evidence" value="ECO:0007669"/>
    <property type="project" value="TreeGrafter"/>
</dbReference>
<keyword evidence="2" id="KW-0472">Membrane</keyword>
<keyword evidence="2" id="KW-1133">Transmembrane helix</keyword>
<dbReference type="EMBL" id="GL996521">
    <property type="protein sequence ID" value="EGV64120.1"/>
    <property type="molecule type" value="Genomic_DNA"/>
</dbReference>
<evidence type="ECO:0000256" key="1">
    <source>
        <dbReference type="SAM" id="MobiDB-lite"/>
    </source>
</evidence>
<dbReference type="SUPFAM" id="SSF48097">
    <property type="entry name" value="Regulator of G-protein signaling, RGS"/>
    <property type="match status" value="1"/>
</dbReference>
<name>G3B3A4_CANTC</name>
<dbReference type="PANTHER" id="PTHR13155:SF1">
    <property type="entry name" value="A-KINASE ANCHOR PROTEIN 10, MITOCHONDRIAL"/>
    <property type="match status" value="1"/>
</dbReference>
<dbReference type="HOGENOM" id="CLU_029881_1_1_1"/>
<keyword evidence="4" id="KW-1185">Reference proteome</keyword>
<feature type="region of interest" description="Disordered" evidence="1">
    <location>
        <begin position="161"/>
        <end position="181"/>
    </location>
</feature>
<reference evidence="3 4" key="1">
    <citation type="journal article" date="2011" name="Proc. Natl. Acad. Sci. U.S.A.">
        <title>Comparative genomics of xylose-fermenting fungi for enhanced biofuel production.</title>
        <authorList>
            <person name="Wohlbach D.J."/>
            <person name="Kuo A."/>
            <person name="Sato T.K."/>
            <person name="Potts K.M."/>
            <person name="Salamov A.A."/>
            <person name="LaButti K.M."/>
            <person name="Sun H."/>
            <person name="Clum A."/>
            <person name="Pangilinan J.L."/>
            <person name="Lindquist E.A."/>
            <person name="Lucas S."/>
            <person name="Lapidus A."/>
            <person name="Jin M."/>
            <person name="Gunawan C."/>
            <person name="Balan V."/>
            <person name="Dale B.E."/>
            <person name="Jeffries T.W."/>
            <person name="Zinkel R."/>
            <person name="Barry K.W."/>
            <person name="Grigoriev I.V."/>
            <person name="Gasch A.P."/>
        </authorList>
    </citation>
    <scope>NUCLEOTIDE SEQUENCE [LARGE SCALE GENOMIC DNA]</scope>
    <source>
        <strain evidence="4">ATCC 10573 / BCRC 21748 / CBS 615 / JCM 9827 / NBRC 10315 / NRRL Y-1498 / VKM Y-70</strain>
    </source>
</reference>
<dbReference type="InterPro" id="IPR036305">
    <property type="entry name" value="RGS_sf"/>
</dbReference>
<dbReference type="STRING" id="590646.G3B3A4"/>
<dbReference type="GO" id="GO:0008104">
    <property type="term" value="P:intracellular protein localization"/>
    <property type="evidence" value="ECO:0007669"/>
    <property type="project" value="TreeGrafter"/>
</dbReference>
<sequence length="466" mass="54110">MDEKYQQDYPNSHYLSNLNNLNGTNQHVDLNRLPTLGEILSNRTKSPVDLFTFYNFMREIENRVEYLDFWFDLVNHLNLCKYYVKGLRQSLLKQQNLHQQRASNLSENHKSLSSSVLLDMIINDDILQDNDSNRLSQFLRGDLNVTDPKLVDLINQYEADYDPKTQRDSGASSIPLMNSPQQQYQQQYQSQYDETFRPPSGFSSIGEKRISSQSKLMEGLSTSEDVENRMDPHYQGAGANYTQVNRDSSINPSLLEKLVKSSPHDSMSGSLITRNKLKDSTQSLLLKYFVEDAEKYLNLPGHLNQYIIKSIEIDGRDDPDIFNGVKSYIFNKIENEHLPNFLNFIAIKNLNSNFIRIIVGLFFLFIAFWIGYVLIFLDYSKSLRIPVLVPFFIGFYCLVSAIYLIDPVLVWFKRSQSFQESTRFIRLQEPFIFKLLVKRSLWVTFLILLCTAILTVVFCLVPGHRL</sequence>
<accession>G3B3A4</accession>
<proteinExistence type="predicted"/>
<evidence type="ECO:0008006" key="5">
    <source>
        <dbReference type="Google" id="ProtNLM"/>
    </source>
</evidence>
<evidence type="ECO:0000256" key="2">
    <source>
        <dbReference type="SAM" id="Phobius"/>
    </source>
</evidence>
<keyword evidence="2" id="KW-0812">Transmembrane</keyword>
<dbReference type="Gene3D" id="1.10.167.10">
    <property type="entry name" value="Regulator of G-protein Signalling 4, domain 2"/>
    <property type="match status" value="1"/>
</dbReference>
<organism evidence="4">
    <name type="scientific">Candida tenuis (strain ATCC 10573 / BCRC 21748 / CBS 615 / JCM 9827 / NBRC 10315 / NRRL Y-1498 / VKM Y-70)</name>
    <name type="common">Yeast</name>
    <name type="synonym">Yamadazyma tenuis</name>
    <dbReference type="NCBI Taxonomy" id="590646"/>
    <lineage>
        <taxon>Eukaryota</taxon>
        <taxon>Fungi</taxon>
        <taxon>Dikarya</taxon>
        <taxon>Ascomycota</taxon>
        <taxon>Saccharomycotina</taxon>
        <taxon>Pichiomycetes</taxon>
        <taxon>Debaryomycetaceae</taxon>
        <taxon>Yamadazyma</taxon>
    </lineage>
</organism>